<sequence>MELKKRHHERMILVLTLITVLGIWNMSPTKGGFLPAWDTGSPSDGGLETRPFVGISMNLYSDDILHPDQEGPRHEMVLDDRTLERFIYIYHHKIKGNAGEIRLPVEIKEEIRYVLENMGTINTTRLKEVLQQEAHGETIRQVKAILEENLFDRELQYLDELILQK</sequence>
<evidence type="ECO:0000313" key="2">
    <source>
        <dbReference type="Proteomes" id="UP000070456"/>
    </source>
</evidence>
<protein>
    <submittedName>
        <fullName evidence="1">Uncharacterized protein</fullName>
    </submittedName>
</protein>
<name>A0A140L6Y6_9FIRM</name>
<evidence type="ECO:0000313" key="1">
    <source>
        <dbReference type="EMBL" id="KXG76311.1"/>
    </source>
</evidence>
<dbReference type="AlphaFoldDB" id="A0A140L6Y6"/>
<dbReference type="EMBL" id="LOEE01000028">
    <property type="protein sequence ID" value="KXG76311.1"/>
    <property type="molecule type" value="Genomic_DNA"/>
</dbReference>
<gene>
    <name evidence="1" type="ORF">AN619_12680</name>
</gene>
<organism evidence="1 2">
    <name type="scientific">Thermotalea metallivorans</name>
    <dbReference type="NCBI Taxonomy" id="520762"/>
    <lineage>
        <taxon>Bacteria</taxon>
        <taxon>Bacillati</taxon>
        <taxon>Bacillota</taxon>
        <taxon>Clostridia</taxon>
        <taxon>Peptostreptococcales</taxon>
        <taxon>Thermotaleaceae</taxon>
        <taxon>Thermotalea</taxon>
    </lineage>
</organism>
<reference evidence="1 2" key="1">
    <citation type="submission" date="2015-12" db="EMBL/GenBank/DDBJ databases">
        <title>Draft genome sequence of the thermoanaerobe Thermotalea metallivorans, an isolate from the runoff channel of the Great Artesian Basin, Australia.</title>
        <authorList>
            <person name="Patel B.K."/>
        </authorList>
    </citation>
    <scope>NUCLEOTIDE SEQUENCE [LARGE SCALE GENOMIC DNA]</scope>
    <source>
        <strain evidence="1 2">B2-1</strain>
    </source>
</reference>
<proteinExistence type="predicted"/>
<accession>A0A140L6Y6</accession>
<dbReference type="RefSeq" id="WP_068555856.1">
    <property type="nucleotide sequence ID" value="NZ_LOEE01000028.1"/>
</dbReference>
<dbReference type="Proteomes" id="UP000070456">
    <property type="component" value="Unassembled WGS sequence"/>
</dbReference>
<keyword evidence="2" id="KW-1185">Reference proteome</keyword>
<comment type="caution">
    <text evidence="1">The sequence shown here is derived from an EMBL/GenBank/DDBJ whole genome shotgun (WGS) entry which is preliminary data.</text>
</comment>